<name>A0A9X2C205_9BURK</name>
<evidence type="ECO:0000256" key="2">
    <source>
        <dbReference type="ARBA" id="ARBA00023315"/>
    </source>
</evidence>
<dbReference type="PROSITE" id="PS51186">
    <property type="entry name" value="GNAT"/>
    <property type="match status" value="1"/>
</dbReference>
<evidence type="ECO:0000259" key="3">
    <source>
        <dbReference type="PROSITE" id="PS51186"/>
    </source>
</evidence>
<dbReference type="Pfam" id="PF00583">
    <property type="entry name" value="Acetyltransf_1"/>
    <property type="match status" value="1"/>
</dbReference>
<dbReference type="EMBL" id="JAJLJH010000010">
    <property type="protein sequence ID" value="MCK9688757.1"/>
    <property type="molecule type" value="Genomic_DNA"/>
</dbReference>
<dbReference type="InterPro" id="IPR016181">
    <property type="entry name" value="Acyl_CoA_acyltransferase"/>
</dbReference>
<feature type="domain" description="N-acetyltransferase" evidence="3">
    <location>
        <begin position="5"/>
        <end position="153"/>
    </location>
</feature>
<dbReference type="InterPro" id="IPR000182">
    <property type="entry name" value="GNAT_dom"/>
</dbReference>
<dbReference type="GO" id="GO:0016747">
    <property type="term" value="F:acyltransferase activity, transferring groups other than amino-acyl groups"/>
    <property type="evidence" value="ECO:0007669"/>
    <property type="project" value="InterPro"/>
</dbReference>
<accession>A0A9X2C205</accession>
<dbReference type="PANTHER" id="PTHR43877:SF2">
    <property type="entry name" value="AMINOALKYLPHOSPHONATE N-ACETYLTRANSFERASE-RELATED"/>
    <property type="match status" value="1"/>
</dbReference>
<dbReference type="AlphaFoldDB" id="A0A9X2C205"/>
<evidence type="ECO:0000313" key="4">
    <source>
        <dbReference type="EMBL" id="MCK9688757.1"/>
    </source>
</evidence>
<keyword evidence="2" id="KW-0012">Acyltransferase</keyword>
<dbReference type="SUPFAM" id="SSF55729">
    <property type="entry name" value="Acyl-CoA N-acyltransferases (Nat)"/>
    <property type="match status" value="1"/>
</dbReference>
<evidence type="ECO:0000313" key="5">
    <source>
        <dbReference type="Proteomes" id="UP001139353"/>
    </source>
</evidence>
<sequence>MTIPIDVRAEDPAGADALALVAELSAALGAITGDSGQASFDVADVRGPRACFALARDAHGRALGCGALRPLEGDVAEVKRMFARPGTRGVGSAVLRFLEVEAARHGYLAVRLSTRLVNGRAVGFYERHGYRRIPGYGRYAGSEVSVCFEKALPG</sequence>
<dbReference type="Gene3D" id="3.40.630.30">
    <property type="match status" value="1"/>
</dbReference>
<evidence type="ECO:0000256" key="1">
    <source>
        <dbReference type="ARBA" id="ARBA00022679"/>
    </source>
</evidence>
<organism evidence="4 5">
    <name type="scientific">Scleromatobacter humisilvae</name>
    <dbReference type="NCBI Taxonomy" id="2897159"/>
    <lineage>
        <taxon>Bacteria</taxon>
        <taxon>Pseudomonadati</taxon>
        <taxon>Pseudomonadota</taxon>
        <taxon>Betaproteobacteria</taxon>
        <taxon>Burkholderiales</taxon>
        <taxon>Sphaerotilaceae</taxon>
        <taxon>Scleromatobacter</taxon>
    </lineage>
</organism>
<dbReference type="PANTHER" id="PTHR43877">
    <property type="entry name" value="AMINOALKYLPHOSPHONATE N-ACETYLTRANSFERASE-RELATED-RELATED"/>
    <property type="match status" value="1"/>
</dbReference>
<gene>
    <name evidence="4" type="ORF">LPC04_23845</name>
</gene>
<dbReference type="RefSeq" id="WP_275684804.1">
    <property type="nucleotide sequence ID" value="NZ_JAJLJH010000010.1"/>
</dbReference>
<protein>
    <submittedName>
        <fullName evidence="4">GNAT family N-acetyltransferase</fullName>
    </submittedName>
</protein>
<proteinExistence type="predicted"/>
<reference evidence="4" key="1">
    <citation type="submission" date="2021-11" db="EMBL/GenBank/DDBJ databases">
        <title>BS-T2-15 a new species belonging to the Comamonadaceae family isolated from the soil of a French oak forest.</title>
        <authorList>
            <person name="Mieszkin S."/>
            <person name="Alain K."/>
        </authorList>
    </citation>
    <scope>NUCLEOTIDE SEQUENCE</scope>
    <source>
        <strain evidence="4">BS-T2-15</strain>
    </source>
</reference>
<comment type="caution">
    <text evidence="4">The sequence shown here is derived from an EMBL/GenBank/DDBJ whole genome shotgun (WGS) entry which is preliminary data.</text>
</comment>
<dbReference type="InterPro" id="IPR050832">
    <property type="entry name" value="Bact_Acetyltransf"/>
</dbReference>
<keyword evidence="1" id="KW-0808">Transferase</keyword>
<dbReference type="Proteomes" id="UP001139353">
    <property type="component" value="Unassembled WGS sequence"/>
</dbReference>
<keyword evidence="5" id="KW-1185">Reference proteome</keyword>